<keyword evidence="1" id="KW-0812">Transmembrane</keyword>
<organism evidence="2 3">
    <name type="scientific">Legionella longbeachae serogroup 1 (strain NSW150)</name>
    <dbReference type="NCBI Taxonomy" id="661367"/>
    <lineage>
        <taxon>Bacteria</taxon>
        <taxon>Pseudomonadati</taxon>
        <taxon>Pseudomonadota</taxon>
        <taxon>Gammaproteobacteria</taxon>
        <taxon>Legionellales</taxon>
        <taxon>Legionellaceae</taxon>
        <taxon>Legionella</taxon>
    </lineage>
</organism>
<feature type="transmembrane region" description="Helical" evidence="1">
    <location>
        <begin position="74"/>
        <end position="97"/>
    </location>
</feature>
<keyword evidence="3" id="KW-1185">Reference proteome</keyword>
<dbReference type="Proteomes" id="UP000001060">
    <property type="component" value="Chromosome"/>
</dbReference>
<evidence type="ECO:0000256" key="1">
    <source>
        <dbReference type="SAM" id="Phobius"/>
    </source>
</evidence>
<sequence>MKNRYPSPYDLSDSYKCEQPKTHVEKAKESYEKMFKGLGYAAASPVIAAAMVSAEPGQGRFSVNIKKRKFIPSLFAAVPAALVTTTVAAGVAVATAITSPFVLGGAAIKDKVDEYRGPGF</sequence>
<reference evidence="2 3" key="1">
    <citation type="journal article" date="2010" name="PLoS Genet.">
        <title>Analysis of the Legionella longbeachae genome and transcriptome uncovers unique strategies to cause Legionnaires' disease.</title>
        <authorList>
            <person name="Cazalet C."/>
            <person name="Gomez-Valero L."/>
            <person name="Rusniok C."/>
            <person name="Lomma M."/>
            <person name="Dervins-Ravault D."/>
            <person name="Newton H."/>
            <person name="Sansom F."/>
            <person name="Jarraud S."/>
            <person name="Zidane N."/>
            <person name="Ma L."/>
            <person name="Bouchier C."/>
            <person name="Etienne J."/>
            <person name="Hartland E."/>
            <person name="Buchrieser C."/>
        </authorList>
    </citation>
    <scope>NUCLEOTIDE SEQUENCE [LARGE SCALE GENOMIC DNA]</scope>
    <source>
        <strain evidence="2 3">NSW150</strain>
    </source>
</reference>
<dbReference type="RefSeq" id="WP_012978875.1">
    <property type="nucleotide sequence ID" value="NC_013861.1"/>
</dbReference>
<keyword evidence="1" id="KW-0472">Membrane</keyword>
<proteinExistence type="predicted"/>
<keyword evidence="1" id="KW-1133">Transmembrane helix</keyword>
<dbReference type="EMBL" id="FN650140">
    <property type="protein sequence ID" value="CBJ11082.1"/>
    <property type="molecule type" value="Genomic_DNA"/>
</dbReference>
<evidence type="ECO:0008006" key="4">
    <source>
        <dbReference type="Google" id="ProtNLM"/>
    </source>
</evidence>
<accession>D3HQB2</accession>
<gene>
    <name evidence="2" type="ordered locus">LLO_0738</name>
</gene>
<evidence type="ECO:0000313" key="2">
    <source>
        <dbReference type="EMBL" id="CBJ11082.1"/>
    </source>
</evidence>
<dbReference type="AlphaFoldDB" id="D3HQB2"/>
<evidence type="ECO:0000313" key="3">
    <source>
        <dbReference type="Proteomes" id="UP000001060"/>
    </source>
</evidence>
<dbReference type="eggNOG" id="ENOG5031F1V">
    <property type="taxonomic scope" value="Bacteria"/>
</dbReference>
<name>D3HQB2_LEGLN</name>
<dbReference type="HOGENOM" id="CLU_2046746_0_0_6"/>
<protein>
    <recommendedName>
        <fullName evidence="4">Transmembrane protein</fullName>
    </recommendedName>
</protein>
<dbReference type="KEGG" id="llo:LLO_0738"/>
<dbReference type="GeneID" id="40924974"/>